<accession>A0ACB8TZ92</accession>
<dbReference type="Proteomes" id="UP001055072">
    <property type="component" value="Unassembled WGS sequence"/>
</dbReference>
<sequence length="385" mass="42465">MIRVTELITRMPNVNMDSAFSKIPLYKGLAGYGDHTVCNFSFSLSQEYFSGFTMLETSNGLADLVLVGPQRALIAKDVLGPLYIAIVTFAMLYGVSTVQAVLYYQHCQKDSTFFKCIILGLWFLDTSLFGVLIYAGWYTFVTDSGAFPALLNTMSWILGLWYTMAGICDLVISCVMIWMAWSLAGKKTWLLILMVVPVAISLAGFIDMSSLSFRNPLSVPAKHNAWAWQLPFVCHAFVDMVVCVTITTQLIKMYTGFKNSDFIIRLLIVWSVNSGLLASALSVASIITSFSCDTVASVLSKVMFNSLLGLLNTREYRKRIISGRAGELRVSLAPTAPASVSIGPLPILRTSTVASIWSQSSACHSEMNFEVPVITEDRPKEYSLV</sequence>
<dbReference type="EMBL" id="MU274918">
    <property type="protein sequence ID" value="KAI0087304.1"/>
    <property type="molecule type" value="Genomic_DNA"/>
</dbReference>
<reference evidence="1" key="1">
    <citation type="journal article" date="2021" name="Environ. Microbiol.">
        <title>Gene family expansions and transcriptome signatures uncover fungal adaptations to wood decay.</title>
        <authorList>
            <person name="Hage H."/>
            <person name="Miyauchi S."/>
            <person name="Viragh M."/>
            <person name="Drula E."/>
            <person name="Min B."/>
            <person name="Chaduli D."/>
            <person name="Navarro D."/>
            <person name="Favel A."/>
            <person name="Norest M."/>
            <person name="Lesage-Meessen L."/>
            <person name="Balint B."/>
            <person name="Merenyi Z."/>
            <person name="de Eugenio L."/>
            <person name="Morin E."/>
            <person name="Martinez A.T."/>
            <person name="Baldrian P."/>
            <person name="Stursova M."/>
            <person name="Martinez M.J."/>
            <person name="Novotny C."/>
            <person name="Magnuson J.K."/>
            <person name="Spatafora J.W."/>
            <person name="Maurice S."/>
            <person name="Pangilinan J."/>
            <person name="Andreopoulos W."/>
            <person name="LaButti K."/>
            <person name="Hundley H."/>
            <person name="Na H."/>
            <person name="Kuo A."/>
            <person name="Barry K."/>
            <person name="Lipzen A."/>
            <person name="Henrissat B."/>
            <person name="Riley R."/>
            <person name="Ahrendt S."/>
            <person name="Nagy L.G."/>
            <person name="Grigoriev I.V."/>
            <person name="Martin F."/>
            <person name="Rosso M.N."/>
        </authorList>
    </citation>
    <scope>NUCLEOTIDE SEQUENCE</scope>
    <source>
        <strain evidence="1">CBS 384.51</strain>
    </source>
</reference>
<evidence type="ECO:0000313" key="1">
    <source>
        <dbReference type="EMBL" id="KAI0087304.1"/>
    </source>
</evidence>
<gene>
    <name evidence="1" type="ORF">BDY19DRAFT_244656</name>
</gene>
<protein>
    <submittedName>
        <fullName evidence="1">Uncharacterized protein</fullName>
    </submittedName>
</protein>
<name>A0ACB8TZ92_9APHY</name>
<organism evidence="1 2">
    <name type="scientific">Irpex rosettiformis</name>
    <dbReference type="NCBI Taxonomy" id="378272"/>
    <lineage>
        <taxon>Eukaryota</taxon>
        <taxon>Fungi</taxon>
        <taxon>Dikarya</taxon>
        <taxon>Basidiomycota</taxon>
        <taxon>Agaricomycotina</taxon>
        <taxon>Agaricomycetes</taxon>
        <taxon>Polyporales</taxon>
        <taxon>Irpicaceae</taxon>
        <taxon>Irpex</taxon>
    </lineage>
</organism>
<comment type="caution">
    <text evidence="1">The sequence shown here is derived from an EMBL/GenBank/DDBJ whole genome shotgun (WGS) entry which is preliminary data.</text>
</comment>
<evidence type="ECO:0000313" key="2">
    <source>
        <dbReference type="Proteomes" id="UP001055072"/>
    </source>
</evidence>
<keyword evidence="2" id="KW-1185">Reference proteome</keyword>
<proteinExistence type="predicted"/>